<evidence type="ECO:0000313" key="1">
    <source>
        <dbReference type="EMBL" id="MBG6135896.1"/>
    </source>
</evidence>
<comment type="caution">
    <text evidence="1">The sequence shown here is derived from an EMBL/GenBank/DDBJ whole genome shotgun (WGS) entry which is preliminary data.</text>
</comment>
<proteinExistence type="predicted"/>
<protein>
    <submittedName>
        <fullName evidence="1">Uncharacterized protein</fullName>
    </submittedName>
</protein>
<organism evidence="1 2">
    <name type="scientific">Longispora fulva</name>
    <dbReference type="NCBI Taxonomy" id="619741"/>
    <lineage>
        <taxon>Bacteria</taxon>
        <taxon>Bacillati</taxon>
        <taxon>Actinomycetota</taxon>
        <taxon>Actinomycetes</taxon>
        <taxon>Micromonosporales</taxon>
        <taxon>Micromonosporaceae</taxon>
        <taxon>Longispora</taxon>
    </lineage>
</organism>
<keyword evidence="2" id="KW-1185">Reference proteome</keyword>
<dbReference type="Proteomes" id="UP000622552">
    <property type="component" value="Unassembled WGS sequence"/>
</dbReference>
<name>A0A8J7GDY3_9ACTN</name>
<sequence>MRIAEFPVSAARAGVAEALTEDMATGDIRTLWSVPADPMEVTP</sequence>
<accession>A0A8J7GDY3</accession>
<dbReference type="AlphaFoldDB" id="A0A8J7GDY3"/>
<gene>
    <name evidence="1" type="ORF">IW245_002090</name>
</gene>
<dbReference type="EMBL" id="JADOUF010000001">
    <property type="protein sequence ID" value="MBG6135896.1"/>
    <property type="molecule type" value="Genomic_DNA"/>
</dbReference>
<evidence type="ECO:0000313" key="2">
    <source>
        <dbReference type="Proteomes" id="UP000622552"/>
    </source>
</evidence>
<dbReference type="RefSeq" id="WP_267919845.1">
    <property type="nucleotide sequence ID" value="NZ_BONS01000001.1"/>
</dbReference>
<reference evidence="1" key="1">
    <citation type="submission" date="2020-11" db="EMBL/GenBank/DDBJ databases">
        <title>Sequencing the genomes of 1000 actinobacteria strains.</title>
        <authorList>
            <person name="Klenk H.-P."/>
        </authorList>
    </citation>
    <scope>NUCLEOTIDE SEQUENCE</scope>
    <source>
        <strain evidence="1">DSM 45356</strain>
    </source>
</reference>